<organism evidence="2 3">
    <name type="scientific">Epicoccum nigrum</name>
    <name type="common">Soil fungus</name>
    <name type="synonym">Epicoccum purpurascens</name>
    <dbReference type="NCBI Taxonomy" id="105696"/>
    <lineage>
        <taxon>Eukaryota</taxon>
        <taxon>Fungi</taxon>
        <taxon>Dikarya</taxon>
        <taxon>Ascomycota</taxon>
        <taxon>Pezizomycotina</taxon>
        <taxon>Dothideomycetes</taxon>
        <taxon>Pleosporomycetidae</taxon>
        <taxon>Pleosporales</taxon>
        <taxon>Pleosporineae</taxon>
        <taxon>Didymellaceae</taxon>
        <taxon>Epicoccum</taxon>
    </lineage>
</organism>
<accession>A0A1Y2LMP3</accession>
<dbReference type="EMBL" id="KZ107859">
    <property type="protein sequence ID" value="OSS44158.1"/>
    <property type="molecule type" value="Genomic_DNA"/>
</dbReference>
<dbReference type="STRING" id="105696.A0A1Y2LMP3"/>
<sequence length="172" mass="18893">MNHENNELDQGGNSPRSPSPEHHSPRPEEVEDVPAGAAVDVDWILPSQANNTTKDESDEVTRFAPVLFERPWPEIHTPEDSFPGPPTRSPACTQKGLGKDLNASAPPNKSSRCMIDLFNCIKQDAREDGGDGVYSQRAFENAFEGEGDFAVVASRSENNRIITLNRDYTATV</sequence>
<proteinExistence type="predicted"/>
<evidence type="ECO:0000313" key="2">
    <source>
        <dbReference type="EMBL" id="OSS44158.1"/>
    </source>
</evidence>
<name>A0A1Y2LMP3_EPING</name>
<dbReference type="AlphaFoldDB" id="A0A1Y2LMP3"/>
<dbReference type="InParanoid" id="A0A1Y2LMP3"/>
<keyword evidence="3" id="KW-1185">Reference proteome</keyword>
<feature type="compositionally biased region" description="Basic and acidic residues" evidence="1">
    <location>
        <begin position="19"/>
        <end position="28"/>
    </location>
</feature>
<feature type="region of interest" description="Disordered" evidence="1">
    <location>
        <begin position="1"/>
        <end position="108"/>
    </location>
</feature>
<gene>
    <name evidence="2" type="ORF">B5807_11173</name>
</gene>
<evidence type="ECO:0000313" key="3">
    <source>
        <dbReference type="Proteomes" id="UP000193240"/>
    </source>
</evidence>
<reference evidence="2 3" key="1">
    <citation type="journal article" date="2017" name="Genome Announc.">
        <title>Genome sequence of the saprophytic ascomycete Epicoccum nigrum ICMP 19927 strain isolated from New Zealand.</title>
        <authorList>
            <person name="Fokin M."/>
            <person name="Fleetwood D."/>
            <person name="Weir B.S."/>
            <person name="Villas-Boas S.G."/>
        </authorList>
    </citation>
    <scope>NUCLEOTIDE SEQUENCE [LARGE SCALE GENOMIC DNA]</scope>
    <source>
        <strain evidence="2 3">ICMP 19927</strain>
    </source>
</reference>
<protein>
    <submittedName>
        <fullName evidence="2">Uncharacterized protein</fullName>
    </submittedName>
</protein>
<evidence type="ECO:0000256" key="1">
    <source>
        <dbReference type="SAM" id="MobiDB-lite"/>
    </source>
</evidence>
<dbReference type="Proteomes" id="UP000193240">
    <property type="component" value="Unassembled WGS sequence"/>
</dbReference>